<dbReference type="GO" id="GO:0005759">
    <property type="term" value="C:mitochondrial matrix"/>
    <property type="evidence" value="ECO:0007669"/>
    <property type="project" value="UniProtKB-SubCell"/>
</dbReference>
<dbReference type="GO" id="GO:0048038">
    <property type="term" value="F:quinone binding"/>
    <property type="evidence" value="ECO:0007669"/>
    <property type="project" value="TreeGrafter"/>
</dbReference>
<dbReference type="FunFam" id="3.40.50.720:FF:000231">
    <property type="entry name" value="Estradiol 17-beta-dehydrogenase 8"/>
    <property type="match status" value="1"/>
</dbReference>
<dbReference type="EMBL" id="OC866181">
    <property type="protein sequence ID" value="CAD7632817.1"/>
    <property type="molecule type" value="Genomic_DNA"/>
</dbReference>
<dbReference type="PRINTS" id="PR00080">
    <property type="entry name" value="SDRFAMILY"/>
</dbReference>
<keyword evidence="6" id="KW-0597">Phosphoprotein</keyword>
<dbReference type="PANTHER" id="PTHR42760:SF83">
    <property type="entry name" value="(3R)-3-HYDROXYACYL-COA DEHYDROGENASE"/>
    <property type="match status" value="1"/>
</dbReference>
<evidence type="ECO:0000256" key="11">
    <source>
        <dbReference type="ARBA" id="ARBA00023128"/>
    </source>
</evidence>
<keyword evidence="9" id="KW-0520">NAD</keyword>
<sequence length="252" mass="27099">MFANRIAVVTGGGSGIGRAVASILAKESASLVVADQNISGAKQTIELIEKNTKTGGKHIPFEVDVSQLDSLQRLFKSVTDNYDNKVATLLVNCAGITRDKLIVEMTEQDFDKVLDVNLKGTFMATQLFCQQMIEKKLTDGSIVNVSSVSARIGNIGQCNYNASKAGVEAFTRTVAREMAKHQIRCNAVMPGFIDTPIVETVPQKILDQLVAQIPLRRQGKPEEVGEAIAFLLSPKSSYITGTVIQVSGGLAL</sequence>
<feature type="domain" description="Ketoreductase" evidence="26">
    <location>
        <begin position="5"/>
        <end position="195"/>
    </location>
</feature>
<comment type="catalytic activity">
    <reaction evidence="14">
        <text>17beta-estradiol + NAD(+) = estrone + NADH + H(+)</text>
        <dbReference type="Rhea" id="RHEA:24612"/>
        <dbReference type="ChEBI" id="CHEBI:15378"/>
        <dbReference type="ChEBI" id="CHEBI:16469"/>
        <dbReference type="ChEBI" id="CHEBI:17263"/>
        <dbReference type="ChEBI" id="CHEBI:57540"/>
        <dbReference type="ChEBI" id="CHEBI:57945"/>
        <dbReference type="EC" id="1.1.1.62"/>
    </reaction>
    <physiologicalReaction direction="left-to-right" evidence="14">
        <dbReference type="Rhea" id="RHEA:24613"/>
    </physiologicalReaction>
    <physiologicalReaction direction="right-to-left" evidence="14">
        <dbReference type="Rhea" id="RHEA:24614"/>
    </physiologicalReaction>
</comment>
<accession>A0A7R9L0A5</accession>
<dbReference type="InterPro" id="IPR002347">
    <property type="entry name" value="SDR_fam"/>
</dbReference>
<evidence type="ECO:0000256" key="3">
    <source>
        <dbReference type="ARBA" id="ARBA00006484"/>
    </source>
</evidence>
<evidence type="ECO:0000313" key="28">
    <source>
        <dbReference type="Proteomes" id="UP000759131"/>
    </source>
</evidence>
<keyword evidence="7" id="KW-0276">Fatty acid metabolism</keyword>
<keyword evidence="8" id="KW-0560">Oxidoreductase</keyword>
<keyword evidence="12" id="KW-0275">Fatty acid biosynthesis</keyword>
<name>A0A7R9L0A5_9ACAR</name>
<evidence type="ECO:0000256" key="14">
    <source>
        <dbReference type="ARBA" id="ARBA00049069"/>
    </source>
</evidence>
<evidence type="ECO:0000256" key="6">
    <source>
        <dbReference type="ARBA" id="ARBA00022553"/>
    </source>
</evidence>
<evidence type="ECO:0000256" key="23">
    <source>
        <dbReference type="ARBA" id="ARBA00081936"/>
    </source>
</evidence>
<evidence type="ECO:0000256" key="20">
    <source>
        <dbReference type="ARBA" id="ARBA00070911"/>
    </source>
</evidence>
<dbReference type="PANTHER" id="PTHR42760">
    <property type="entry name" value="SHORT-CHAIN DEHYDROGENASES/REDUCTASES FAMILY MEMBER"/>
    <property type="match status" value="1"/>
</dbReference>
<dbReference type="SUPFAM" id="SSF51735">
    <property type="entry name" value="NAD(P)-binding Rossmann-fold domains"/>
    <property type="match status" value="1"/>
</dbReference>
<comment type="catalytic activity">
    <reaction evidence="15">
        <text>testosterone + NAD(+) = androst-4-ene-3,17-dione + NADH + H(+)</text>
        <dbReference type="Rhea" id="RHEA:14929"/>
        <dbReference type="ChEBI" id="CHEBI:15378"/>
        <dbReference type="ChEBI" id="CHEBI:16422"/>
        <dbReference type="ChEBI" id="CHEBI:17347"/>
        <dbReference type="ChEBI" id="CHEBI:57540"/>
        <dbReference type="ChEBI" id="CHEBI:57945"/>
        <dbReference type="EC" id="1.1.1.239"/>
    </reaction>
    <physiologicalReaction direction="left-to-right" evidence="15">
        <dbReference type="Rhea" id="RHEA:14930"/>
    </physiologicalReaction>
</comment>
<keyword evidence="28" id="KW-1185">Reference proteome</keyword>
<evidence type="ECO:0000256" key="13">
    <source>
        <dbReference type="ARBA" id="ARBA00037929"/>
    </source>
</evidence>
<proteinExistence type="inferred from homology"/>
<evidence type="ECO:0000256" key="9">
    <source>
        <dbReference type="ARBA" id="ARBA00023027"/>
    </source>
</evidence>
<dbReference type="GO" id="GO:0004303">
    <property type="term" value="F:estradiol 17-beta-dehydrogenase [NAD(P)+] activity"/>
    <property type="evidence" value="ECO:0007669"/>
    <property type="project" value="UniProtKB-EC"/>
</dbReference>
<comment type="pathway">
    <text evidence="2">Lipid metabolism; fatty acid biosynthesis.</text>
</comment>
<evidence type="ECO:0000256" key="12">
    <source>
        <dbReference type="ARBA" id="ARBA00023160"/>
    </source>
</evidence>
<comment type="pathway">
    <text evidence="13">Steroid biosynthesis; estrogen biosynthesis.</text>
</comment>
<reference evidence="27" key="1">
    <citation type="submission" date="2020-11" db="EMBL/GenBank/DDBJ databases">
        <authorList>
            <person name="Tran Van P."/>
        </authorList>
    </citation>
    <scope>NUCLEOTIDE SEQUENCE</scope>
</reference>
<comment type="subcellular location">
    <subcellularLocation>
        <location evidence="1">Mitochondrion matrix</location>
    </subcellularLocation>
</comment>
<comment type="catalytic activity">
    <reaction evidence="17">
        <text>a (3R)-3-hydroxyacyl-CoA + NAD(+) = a 3-oxoacyl-CoA + NADH + H(+)</text>
        <dbReference type="Rhea" id="RHEA:32711"/>
        <dbReference type="ChEBI" id="CHEBI:15378"/>
        <dbReference type="ChEBI" id="CHEBI:57319"/>
        <dbReference type="ChEBI" id="CHEBI:57540"/>
        <dbReference type="ChEBI" id="CHEBI:57945"/>
        <dbReference type="ChEBI" id="CHEBI:90726"/>
        <dbReference type="EC" id="1.1.1.n12"/>
    </reaction>
    <physiologicalReaction direction="left-to-right" evidence="17">
        <dbReference type="Rhea" id="RHEA:32712"/>
    </physiologicalReaction>
</comment>
<dbReference type="InterPro" id="IPR020904">
    <property type="entry name" value="Sc_DH/Rdtase_CS"/>
</dbReference>
<dbReference type="OrthoDB" id="8123394at2759"/>
<dbReference type="GO" id="GO:0006633">
    <property type="term" value="P:fatty acid biosynthetic process"/>
    <property type="evidence" value="ECO:0007669"/>
    <property type="project" value="UniProtKB-KW"/>
</dbReference>
<evidence type="ECO:0000256" key="10">
    <source>
        <dbReference type="ARBA" id="ARBA00023098"/>
    </source>
</evidence>
<protein>
    <recommendedName>
        <fullName evidence="20">(3R)-3-hydroxyacyl-CoA dehydrogenase</fullName>
        <ecNumber evidence="19">1.1.1.239</ecNumber>
        <ecNumber evidence="4">1.1.1.n12</ecNumber>
    </recommendedName>
    <alternativeName>
        <fullName evidence="22">17-beta-hydroxysteroid dehydrogenase 8</fullName>
    </alternativeName>
    <alternativeName>
        <fullName evidence="21">3-ketoacyl-[acyl-carrier-protein] reductase alpha subunit</fullName>
    </alternativeName>
    <alternativeName>
        <fullName evidence="24">3-oxoacyl-[acyl-carrier-protein] reductase</fullName>
    </alternativeName>
    <alternativeName>
        <fullName evidence="25">Estradiol 17-beta-dehydrogenase 8</fullName>
    </alternativeName>
    <alternativeName>
        <fullName evidence="23">Testosterone 17-beta-dehydrogenase 8</fullName>
    </alternativeName>
</protein>
<dbReference type="InterPro" id="IPR057326">
    <property type="entry name" value="KR_dom"/>
</dbReference>
<dbReference type="AlphaFoldDB" id="A0A7R9L0A5"/>
<evidence type="ECO:0000259" key="26">
    <source>
        <dbReference type="SMART" id="SM00822"/>
    </source>
</evidence>
<dbReference type="SMART" id="SM00822">
    <property type="entry name" value="PKS_KR"/>
    <property type="match status" value="1"/>
</dbReference>
<dbReference type="Pfam" id="PF13561">
    <property type="entry name" value="adh_short_C2"/>
    <property type="match status" value="1"/>
</dbReference>
<dbReference type="PROSITE" id="PS00061">
    <property type="entry name" value="ADH_SHORT"/>
    <property type="match status" value="1"/>
</dbReference>
<evidence type="ECO:0000256" key="4">
    <source>
        <dbReference type="ARBA" id="ARBA00012456"/>
    </source>
</evidence>
<dbReference type="Proteomes" id="UP000759131">
    <property type="component" value="Unassembled WGS sequence"/>
</dbReference>
<comment type="catalytic activity">
    <reaction evidence="16">
        <text>17beta-hydroxy-5alpha-androstan-3-one + NAD(+) = 5alpha-androstan-3,17-dione + NADH + H(+)</text>
        <dbReference type="Rhea" id="RHEA:41992"/>
        <dbReference type="ChEBI" id="CHEBI:15378"/>
        <dbReference type="ChEBI" id="CHEBI:15994"/>
        <dbReference type="ChEBI" id="CHEBI:16330"/>
        <dbReference type="ChEBI" id="CHEBI:57540"/>
        <dbReference type="ChEBI" id="CHEBI:57945"/>
    </reaction>
    <physiologicalReaction direction="left-to-right" evidence="16">
        <dbReference type="Rhea" id="RHEA:41993"/>
    </physiologicalReaction>
</comment>
<evidence type="ECO:0000256" key="15">
    <source>
        <dbReference type="ARBA" id="ARBA00050232"/>
    </source>
</evidence>
<dbReference type="PRINTS" id="PR00081">
    <property type="entry name" value="GDHRDH"/>
</dbReference>
<evidence type="ECO:0000256" key="22">
    <source>
        <dbReference type="ARBA" id="ARBA00081419"/>
    </source>
</evidence>
<comment type="similarity">
    <text evidence="3">Belongs to the short-chain dehydrogenases/reductases (SDR) family.</text>
</comment>
<evidence type="ECO:0000256" key="17">
    <source>
        <dbReference type="ARBA" id="ARBA00052680"/>
    </source>
</evidence>
<evidence type="ECO:0000256" key="18">
    <source>
        <dbReference type="ARBA" id="ARBA00065174"/>
    </source>
</evidence>
<evidence type="ECO:0000256" key="5">
    <source>
        <dbReference type="ARBA" id="ARBA00022516"/>
    </source>
</evidence>
<dbReference type="GO" id="GO:0008210">
    <property type="term" value="P:estrogen metabolic process"/>
    <property type="evidence" value="ECO:0007669"/>
    <property type="project" value="UniProtKB-ARBA"/>
</dbReference>
<dbReference type="EMBL" id="CAJPIZ010011606">
    <property type="protein sequence ID" value="CAG2113247.1"/>
    <property type="molecule type" value="Genomic_DNA"/>
</dbReference>
<comment type="subunit">
    <text evidence="18">Heterotetramer with CBR4; contains two molecules of HSD17B8 and CBR4.</text>
</comment>
<organism evidence="27">
    <name type="scientific">Medioppia subpectinata</name>
    <dbReference type="NCBI Taxonomy" id="1979941"/>
    <lineage>
        <taxon>Eukaryota</taxon>
        <taxon>Metazoa</taxon>
        <taxon>Ecdysozoa</taxon>
        <taxon>Arthropoda</taxon>
        <taxon>Chelicerata</taxon>
        <taxon>Arachnida</taxon>
        <taxon>Acari</taxon>
        <taxon>Acariformes</taxon>
        <taxon>Sarcoptiformes</taxon>
        <taxon>Oribatida</taxon>
        <taxon>Brachypylina</taxon>
        <taxon>Oppioidea</taxon>
        <taxon>Oppiidae</taxon>
        <taxon>Medioppia</taxon>
    </lineage>
</organism>
<evidence type="ECO:0000256" key="1">
    <source>
        <dbReference type="ARBA" id="ARBA00004305"/>
    </source>
</evidence>
<evidence type="ECO:0000256" key="21">
    <source>
        <dbReference type="ARBA" id="ARBA00077835"/>
    </source>
</evidence>
<gene>
    <name evidence="27" type="ORF">OSB1V03_LOCUS13219</name>
</gene>
<evidence type="ECO:0000313" key="27">
    <source>
        <dbReference type="EMBL" id="CAD7632817.1"/>
    </source>
</evidence>
<evidence type="ECO:0000256" key="25">
    <source>
        <dbReference type="ARBA" id="ARBA00083258"/>
    </source>
</evidence>
<dbReference type="EC" id="1.1.1.n12" evidence="4"/>
<keyword evidence="5" id="KW-0444">Lipid biosynthesis</keyword>
<dbReference type="Gene3D" id="3.40.50.720">
    <property type="entry name" value="NAD(P)-binding Rossmann-like Domain"/>
    <property type="match status" value="1"/>
</dbReference>
<dbReference type="InterPro" id="IPR036291">
    <property type="entry name" value="NAD(P)-bd_dom_sf"/>
</dbReference>
<dbReference type="EC" id="1.1.1.239" evidence="19"/>
<evidence type="ECO:0000256" key="8">
    <source>
        <dbReference type="ARBA" id="ARBA00023002"/>
    </source>
</evidence>
<evidence type="ECO:0000256" key="2">
    <source>
        <dbReference type="ARBA" id="ARBA00005194"/>
    </source>
</evidence>
<keyword evidence="11" id="KW-0496">Mitochondrion</keyword>
<evidence type="ECO:0000256" key="24">
    <source>
        <dbReference type="ARBA" id="ARBA00083097"/>
    </source>
</evidence>
<keyword evidence="10" id="KW-0443">Lipid metabolism</keyword>
<evidence type="ECO:0000256" key="7">
    <source>
        <dbReference type="ARBA" id="ARBA00022832"/>
    </source>
</evidence>
<evidence type="ECO:0000256" key="19">
    <source>
        <dbReference type="ARBA" id="ARBA00066822"/>
    </source>
</evidence>
<evidence type="ECO:0000256" key="16">
    <source>
        <dbReference type="ARBA" id="ARBA00050435"/>
    </source>
</evidence>
<dbReference type="GO" id="GO:0047035">
    <property type="term" value="F:testosterone dehydrogenase (NAD+) activity"/>
    <property type="evidence" value="ECO:0007669"/>
    <property type="project" value="UniProtKB-EC"/>
</dbReference>